<dbReference type="Pfam" id="PF00571">
    <property type="entry name" value="CBS"/>
    <property type="match status" value="2"/>
</dbReference>
<evidence type="ECO:0000259" key="13">
    <source>
        <dbReference type="PROSITE" id="PS51371"/>
    </source>
</evidence>
<feature type="domain" description="CBS" evidence="13">
    <location>
        <begin position="388"/>
        <end position="446"/>
    </location>
</feature>
<gene>
    <name evidence="14" type="ordered locus">Dvul_1433</name>
</gene>
<dbReference type="PANTHER" id="PTHR47788">
    <property type="entry name" value="POLYA POLYMERASE"/>
    <property type="match status" value="1"/>
</dbReference>
<sequence>MSQSARIAAPTLITAHANADFDALAAIVAAGRLYPGAVLVFPGAQERNLRNFFIESATYMFGVRQARDIDLATVRLLVVVDTRQRSRIPHVEAALDNPGLEIHLWDHHPDTDDDLPATFSRVLSWGATTSIIVHELRERGISLTEDEATMLGLGIYEDTGSFTFNSTTPHDFSAAAWLREQGMELNTIAELITRNLTSEQVQTLNTLLETATTHEIRGIPVVIAEASMDAYMGDFAILAHKMMDMESIKVLFTLARMGDRVQVVARSRLPDVDVGAICKALGGGGHAYAASASVKDKTPQEVRDELFGLLYLAINPEVSARDLMSAPVVGVEEDRSIRDAEEVMNRFGLKAVPVFASGTRACVGYLEYQTATRALTHGLGDMPVTEYMQRKVRVVGRDTALQEVMDIIVGHRQRLVPVVEDDNVVGVVTRTDLINAIVDEPARIPEALLPESRKERNIAPLIEEKLPPPLLALLQRAGRLGERLGVSVYAVGGFVRDLLLDRPNYDLDLVIEGDGVAFARVFAAEVGGRLREHAKFKTALVIFTDENGAEQRVDVATARLEYYEYPAALPTVELSSIKMDLFRRDFTINALAVQLDGAQFGRLVDFFGSQRDMKDKGIRVLHSLSFVEDPTRILRAVRFAVRYDFSIGPQTQRLIKNALGLGLMGRLSGPRIFHELRLILEEQAPVECLARLEHFGVLEAIHPLFKLTPSRTNLLESTEQVLNWYRLLYLDEEPQRWLIYLLALCLNMKYKESASIADRLALPPSARNAFLSTRETLRSTGPKVEKWMREEGPLSELYALLKPLALEGVLHMMARSKSEDLRRHVSQFLTRLQHEKLDINGDDLRAMGLPPGPAYGRVLQHVLAAKLDGHAPTRTVQLECAYTLVRGELAQAMEEGVAQVGRSV</sequence>
<dbReference type="CDD" id="cd05398">
    <property type="entry name" value="NT_ClassII-CCAase"/>
    <property type="match status" value="1"/>
</dbReference>
<evidence type="ECO:0000256" key="6">
    <source>
        <dbReference type="ARBA" id="ARBA00022695"/>
    </source>
</evidence>
<evidence type="ECO:0000256" key="10">
    <source>
        <dbReference type="ARBA" id="ARBA00022884"/>
    </source>
</evidence>
<organism evidence="14 15">
    <name type="scientific">Nitratidesulfovibrio vulgaris (strain DP4)</name>
    <name type="common">Desulfovibrio vulgaris</name>
    <dbReference type="NCBI Taxonomy" id="391774"/>
    <lineage>
        <taxon>Bacteria</taxon>
        <taxon>Pseudomonadati</taxon>
        <taxon>Thermodesulfobacteriota</taxon>
        <taxon>Desulfovibrionia</taxon>
        <taxon>Desulfovibrionales</taxon>
        <taxon>Desulfovibrionaceae</taxon>
        <taxon>Nitratidesulfovibrio</taxon>
    </lineage>
</organism>
<dbReference type="InterPro" id="IPR038763">
    <property type="entry name" value="DHH_sf"/>
</dbReference>
<feature type="domain" description="CBS" evidence="13">
    <location>
        <begin position="324"/>
        <end position="382"/>
    </location>
</feature>
<evidence type="ECO:0000256" key="3">
    <source>
        <dbReference type="ARBA" id="ARBA00022555"/>
    </source>
</evidence>
<comment type="cofactor">
    <cofactor evidence="1">
        <name>Mg(2+)</name>
        <dbReference type="ChEBI" id="CHEBI:18420"/>
    </cofactor>
</comment>
<dbReference type="Proteomes" id="UP000009173">
    <property type="component" value="Chromosome"/>
</dbReference>
<dbReference type="Pfam" id="PF01743">
    <property type="entry name" value="PolyA_pol"/>
    <property type="match status" value="1"/>
</dbReference>
<evidence type="ECO:0000256" key="12">
    <source>
        <dbReference type="RuleBase" id="RU003953"/>
    </source>
</evidence>
<protein>
    <submittedName>
        <fullName evidence="14">Polynucleotide adenylyltransferase region</fullName>
    </submittedName>
</protein>
<evidence type="ECO:0000256" key="5">
    <source>
        <dbReference type="ARBA" id="ARBA00022694"/>
    </source>
</evidence>
<keyword evidence="5" id="KW-0819">tRNA processing</keyword>
<dbReference type="SUPFAM" id="SSF81891">
    <property type="entry name" value="Poly A polymerase C-terminal region-like"/>
    <property type="match status" value="1"/>
</dbReference>
<dbReference type="SMART" id="SM00116">
    <property type="entry name" value="CBS"/>
    <property type="match status" value="2"/>
</dbReference>
<dbReference type="InterPro" id="IPR052390">
    <property type="entry name" value="tRNA_nt/polyA_polymerase"/>
</dbReference>
<dbReference type="SUPFAM" id="SSF54631">
    <property type="entry name" value="CBS-domain pair"/>
    <property type="match status" value="1"/>
</dbReference>
<keyword evidence="8" id="KW-0547">Nucleotide-binding</keyword>
<dbReference type="RefSeq" id="WP_011792252.1">
    <property type="nucleotide sequence ID" value="NC_008751.1"/>
</dbReference>
<keyword evidence="11" id="KW-0129">CBS domain</keyword>
<accession>A0A0H3A7I8</accession>
<keyword evidence="3" id="KW-0820">tRNA-binding</keyword>
<evidence type="ECO:0000256" key="11">
    <source>
        <dbReference type="PROSITE-ProRule" id="PRU00703"/>
    </source>
</evidence>
<dbReference type="GO" id="GO:0016779">
    <property type="term" value="F:nucleotidyltransferase activity"/>
    <property type="evidence" value="ECO:0007669"/>
    <property type="project" value="UniProtKB-KW"/>
</dbReference>
<dbReference type="InterPro" id="IPR003156">
    <property type="entry name" value="DHHA1_dom"/>
</dbReference>
<keyword evidence="6 14" id="KW-0548">Nucleotidyltransferase</keyword>
<reference evidence="15" key="1">
    <citation type="journal article" date="2009" name="Environ. Microbiol.">
        <title>Contribution of mobile genetic elements to Desulfovibrio vulgaris genome plasticity.</title>
        <authorList>
            <person name="Walker C.B."/>
            <person name="Stolyar S."/>
            <person name="Chivian D."/>
            <person name="Pinel N."/>
            <person name="Gabster J.A."/>
            <person name="Dehal P.S."/>
            <person name="He Z."/>
            <person name="Yang Z.K."/>
            <person name="Yen H.C."/>
            <person name="Zhou J."/>
            <person name="Wall J.D."/>
            <person name="Hazen T.C."/>
            <person name="Arkin A.P."/>
            <person name="Stahl D.A."/>
        </authorList>
    </citation>
    <scope>NUCLEOTIDE SEQUENCE [LARGE SCALE GENOMIC DNA]</scope>
    <source>
        <strain evidence="15">DP4</strain>
    </source>
</reference>
<evidence type="ECO:0000256" key="9">
    <source>
        <dbReference type="ARBA" id="ARBA00022842"/>
    </source>
</evidence>
<dbReference type="Gene3D" id="1.10.3090.10">
    <property type="entry name" value="cca-adding enzyme, domain 2"/>
    <property type="match status" value="1"/>
</dbReference>
<evidence type="ECO:0000313" key="15">
    <source>
        <dbReference type="Proteomes" id="UP000009173"/>
    </source>
</evidence>
<dbReference type="Gene3D" id="3.10.310.30">
    <property type="match status" value="1"/>
</dbReference>
<dbReference type="PANTHER" id="PTHR47788:SF1">
    <property type="entry name" value="A-ADDING TRNA NUCLEOTIDYLTRANSFERASE"/>
    <property type="match status" value="1"/>
</dbReference>
<dbReference type="GO" id="GO:0008033">
    <property type="term" value="P:tRNA processing"/>
    <property type="evidence" value="ECO:0007669"/>
    <property type="project" value="UniProtKB-KW"/>
</dbReference>
<dbReference type="InterPro" id="IPR001667">
    <property type="entry name" value="DDH_dom"/>
</dbReference>
<dbReference type="InterPro" id="IPR000644">
    <property type="entry name" value="CBS_dom"/>
</dbReference>
<evidence type="ECO:0000256" key="1">
    <source>
        <dbReference type="ARBA" id="ARBA00001946"/>
    </source>
</evidence>
<dbReference type="Gene3D" id="3.90.1640.10">
    <property type="entry name" value="inorganic pyrophosphatase (n-terminal core)"/>
    <property type="match status" value="1"/>
</dbReference>
<evidence type="ECO:0000256" key="8">
    <source>
        <dbReference type="ARBA" id="ARBA00022741"/>
    </source>
</evidence>
<dbReference type="InterPro" id="IPR002646">
    <property type="entry name" value="PolA_pol_head_dom"/>
</dbReference>
<evidence type="ECO:0000256" key="7">
    <source>
        <dbReference type="ARBA" id="ARBA00022723"/>
    </source>
</evidence>
<dbReference type="GO" id="GO:0000166">
    <property type="term" value="F:nucleotide binding"/>
    <property type="evidence" value="ECO:0007669"/>
    <property type="project" value="UniProtKB-KW"/>
</dbReference>
<name>A0A0H3A7I8_NITV4</name>
<dbReference type="HOGENOM" id="CLU_015961_5_0_7"/>
<evidence type="ECO:0000256" key="2">
    <source>
        <dbReference type="ARBA" id="ARBA00007265"/>
    </source>
</evidence>
<dbReference type="GO" id="GO:0000049">
    <property type="term" value="F:tRNA binding"/>
    <property type="evidence" value="ECO:0007669"/>
    <property type="project" value="UniProtKB-KW"/>
</dbReference>
<evidence type="ECO:0000313" key="14">
    <source>
        <dbReference type="EMBL" id="ABM28451.1"/>
    </source>
</evidence>
<dbReference type="Pfam" id="PF01368">
    <property type="entry name" value="DHH"/>
    <property type="match status" value="1"/>
</dbReference>
<dbReference type="EMBL" id="CP000527">
    <property type="protein sequence ID" value="ABM28451.1"/>
    <property type="molecule type" value="Genomic_DNA"/>
</dbReference>
<keyword evidence="9" id="KW-0460">Magnesium</keyword>
<dbReference type="Pfam" id="PF12627">
    <property type="entry name" value="PolyA_pol_RNAbd"/>
    <property type="match status" value="1"/>
</dbReference>
<dbReference type="InterPro" id="IPR046342">
    <property type="entry name" value="CBS_dom_sf"/>
</dbReference>
<dbReference type="Pfam" id="PF02272">
    <property type="entry name" value="DHHA1"/>
    <property type="match status" value="1"/>
</dbReference>
<dbReference type="AlphaFoldDB" id="A0A0H3A7I8"/>
<dbReference type="SUPFAM" id="SSF81301">
    <property type="entry name" value="Nucleotidyltransferase"/>
    <property type="match status" value="1"/>
</dbReference>
<keyword evidence="4 12" id="KW-0808">Transferase</keyword>
<dbReference type="Gene3D" id="3.10.580.10">
    <property type="entry name" value="CBS-domain"/>
    <property type="match status" value="1"/>
</dbReference>
<proteinExistence type="inferred from homology"/>
<keyword evidence="10 12" id="KW-0694">RNA-binding</keyword>
<dbReference type="KEGG" id="dvl:Dvul_1433"/>
<dbReference type="PROSITE" id="PS51371">
    <property type="entry name" value="CBS"/>
    <property type="match status" value="2"/>
</dbReference>
<dbReference type="GO" id="GO:0046872">
    <property type="term" value="F:metal ion binding"/>
    <property type="evidence" value="ECO:0007669"/>
    <property type="project" value="UniProtKB-KW"/>
</dbReference>
<dbReference type="Gene3D" id="3.30.460.10">
    <property type="entry name" value="Beta Polymerase, domain 2"/>
    <property type="match status" value="1"/>
</dbReference>
<dbReference type="InterPro" id="IPR043519">
    <property type="entry name" value="NT_sf"/>
</dbReference>
<dbReference type="CDD" id="cd17772">
    <property type="entry name" value="CBS_pair_DHH_polyA_Pol_assoc"/>
    <property type="match status" value="1"/>
</dbReference>
<evidence type="ECO:0000256" key="4">
    <source>
        <dbReference type="ARBA" id="ARBA00022679"/>
    </source>
</evidence>
<dbReference type="InterPro" id="IPR032828">
    <property type="entry name" value="PolyA_RNA-bd"/>
</dbReference>
<dbReference type="SUPFAM" id="SSF64182">
    <property type="entry name" value="DHH phosphoesterases"/>
    <property type="match status" value="1"/>
</dbReference>
<keyword evidence="7" id="KW-0479">Metal-binding</keyword>
<comment type="similarity">
    <text evidence="2 12">Belongs to the tRNA nucleotidyltransferase/poly(A) polymerase family.</text>
</comment>